<proteinExistence type="predicted"/>
<dbReference type="AlphaFoldDB" id="A0A6C0E1Y4"/>
<evidence type="ECO:0000313" key="1">
    <source>
        <dbReference type="EMBL" id="QHT23156.1"/>
    </source>
</evidence>
<dbReference type="EMBL" id="MN739726">
    <property type="protein sequence ID" value="QHT23156.1"/>
    <property type="molecule type" value="Genomic_DNA"/>
</dbReference>
<accession>A0A6C0E1Y4</accession>
<organism evidence="1">
    <name type="scientific">viral metagenome</name>
    <dbReference type="NCBI Taxonomy" id="1070528"/>
    <lineage>
        <taxon>unclassified sequences</taxon>
        <taxon>metagenomes</taxon>
        <taxon>organismal metagenomes</taxon>
    </lineage>
</organism>
<sequence>MKHVMPTMNKGLRKLIHKKYDTITINECKTSKTCCDCNKDLEYYKDKEEKKVFCLLICSNCVSCENKRIVFRTRHANSSINIMKLTQTCIEPQERPLCFSQVTQILSFTS</sequence>
<reference evidence="1" key="1">
    <citation type="journal article" date="2020" name="Nature">
        <title>Giant virus diversity and host interactions through global metagenomics.</title>
        <authorList>
            <person name="Schulz F."/>
            <person name="Roux S."/>
            <person name="Paez-Espino D."/>
            <person name="Jungbluth S."/>
            <person name="Walsh D.A."/>
            <person name="Denef V.J."/>
            <person name="McMahon K.D."/>
            <person name="Konstantinidis K.T."/>
            <person name="Eloe-Fadrosh E.A."/>
            <person name="Kyrpides N.C."/>
            <person name="Woyke T."/>
        </authorList>
    </citation>
    <scope>NUCLEOTIDE SEQUENCE</scope>
    <source>
        <strain evidence="1">GVMAG-M-3300023179-114</strain>
    </source>
</reference>
<name>A0A6C0E1Y4_9ZZZZ</name>
<protein>
    <submittedName>
        <fullName evidence="1">Uncharacterized protein</fullName>
    </submittedName>
</protein>